<feature type="region of interest" description="Disordered" evidence="1">
    <location>
        <begin position="129"/>
        <end position="153"/>
    </location>
</feature>
<feature type="chain" id="PRO_5034197224" evidence="2">
    <location>
        <begin position="18"/>
        <end position="337"/>
    </location>
</feature>
<evidence type="ECO:0000313" key="3">
    <source>
        <dbReference type="EMBL" id="CAE6479829.1"/>
    </source>
</evidence>
<gene>
    <name evidence="3" type="ORF">RDB_LOCUS96656</name>
</gene>
<sequence>MFYFWLSLVLLSAQVNARPQKRQESQLFLSLSSKRASSGSVSQCDEVGLTFGGGIAPYTFVVWSEDQSYGVSEMSVDTGGAGIWSIQSNPMQLSLHLKDSAGSTVESQSFAVLSGTMSCYDSTPVIRLSDQGTTSTPNSTSSTNGPPASLEDCRQNGPARCKFTATGQSGVYFQQALIGNVFANCYSNKSVKQTFTGTTTITDNWSVQVGPEFGTMVNKISVTAQVSRGEARTVTQTFEWDVDPGQQTALVAVGKFNGISGAIDMSYSNGSSVRLEDAVYFQSTGEKATVTRLDIGCGENWPSWNATTATNGVAAALVPGRYGLGVLAFLLAFLLLS</sequence>
<reference evidence="3" key="1">
    <citation type="submission" date="2021-01" db="EMBL/GenBank/DDBJ databases">
        <authorList>
            <person name="Kaushik A."/>
        </authorList>
    </citation>
    <scope>NUCLEOTIDE SEQUENCE</scope>
    <source>
        <strain evidence="3">AG4-RS23</strain>
    </source>
</reference>
<protein>
    <submittedName>
        <fullName evidence="3">Uncharacterized protein</fullName>
    </submittedName>
</protein>
<evidence type="ECO:0000256" key="2">
    <source>
        <dbReference type="SAM" id="SignalP"/>
    </source>
</evidence>
<dbReference type="AlphaFoldDB" id="A0A8H3CGL9"/>
<name>A0A8H3CGL9_9AGAM</name>
<accession>A0A8H3CGL9</accession>
<feature type="compositionally biased region" description="Low complexity" evidence="1">
    <location>
        <begin position="132"/>
        <end position="147"/>
    </location>
</feature>
<dbReference type="Proteomes" id="UP000663861">
    <property type="component" value="Unassembled WGS sequence"/>
</dbReference>
<organism evidence="3 4">
    <name type="scientific">Rhizoctonia solani</name>
    <dbReference type="NCBI Taxonomy" id="456999"/>
    <lineage>
        <taxon>Eukaryota</taxon>
        <taxon>Fungi</taxon>
        <taxon>Dikarya</taxon>
        <taxon>Basidiomycota</taxon>
        <taxon>Agaricomycotina</taxon>
        <taxon>Agaricomycetes</taxon>
        <taxon>Cantharellales</taxon>
        <taxon>Ceratobasidiaceae</taxon>
        <taxon>Rhizoctonia</taxon>
    </lineage>
</organism>
<evidence type="ECO:0000256" key="1">
    <source>
        <dbReference type="SAM" id="MobiDB-lite"/>
    </source>
</evidence>
<dbReference type="EMBL" id="CAJMWY010002010">
    <property type="protein sequence ID" value="CAE6479829.1"/>
    <property type="molecule type" value="Genomic_DNA"/>
</dbReference>
<keyword evidence="2" id="KW-0732">Signal</keyword>
<comment type="caution">
    <text evidence="3">The sequence shown here is derived from an EMBL/GenBank/DDBJ whole genome shotgun (WGS) entry which is preliminary data.</text>
</comment>
<feature type="signal peptide" evidence="2">
    <location>
        <begin position="1"/>
        <end position="17"/>
    </location>
</feature>
<evidence type="ECO:0000313" key="4">
    <source>
        <dbReference type="Proteomes" id="UP000663861"/>
    </source>
</evidence>
<proteinExistence type="predicted"/>